<evidence type="ECO:0000256" key="1">
    <source>
        <dbReference type="SAM" id="MobiDB-lite"/>
    </source>
</evidence>
<gene>
    <name evidence="2" type="ORF">DPMN_015212</name>
</gene>
<evidence type="ECO:0000313" key="3">
    <source>
        <dbReference type="Proteomes" id="UP000828390"/>
    </source>
</evidence>
<feature type="compositionally biased region" description="Basic residues" evidence="1">
    <location>
        <begin position="34"/>
        <end position="46"/>
    </location>
</feature>
<reference evidence="2" key="1">
    <citation type="journal article" date="2019" name="bioRxiv">
        <title>The Genome of the Zebra Mussel, Dreissena polymorpha: A Resource for Invasive Species Research.</title>
        <authorList>
            <person name="McCartney M.A."/>
            <person name="Auch B."/>
            <person name="Kono T."/>
            <person name="Mallez S."/>
            <person name="Zhang Y."/>
            <person name="Obille A."/>
            <person name="Becker A."/>
            <person name="Abrahante J.E."/>
            <person name="Garbe J."/>
            <person name="Badalamenti J.P."/>
            <person name="Herman A."/>
            <person name="Mangelson H."/>
            <person name="Liachko I."/>
            <person name="Sullivan S."/>
            <person name="Sone E.D."/>
            <person name="Koren S."/>
            <person name="Silverstein K.A.T."/>
            <person name="Beckman K.B."/>
            <person name="Gohl D.M."/>
        </authorList>
    </citation>
    <scope>NUCLEOTIDE SEQUENCE</scope>
    <source>
        <strain evidence="2">Duluth1</strain>
        <tissue evidence="2">Whole animal</tissue>
    </source>
</reference>
<proteinExistence type="predicted"/>
<feature type="region of interest" description="Disordered" evidence="1">
    <location>
        <begin position="14"/>
        <end position="47"/>
    </location>
</feature>
<keyword evidence="3" id="KW-1185">Reference proteome</keyword>
<name>A0A9D4N7D0_DREPO</name>
<evidence type="ECO:0000313" key="2">
    <source>
        <dbReference type="EMBL" id="KAH3891123.1"/>
    </source>
</evidence>
<dbReference type="AlphaFoldDB" id="A0A9D4N7D0"/>
<accession>A0A9D4N7D0</accession>
<sequence length="55" mass="6797">MDELCSFVNRKKAIQAQEMRRKKLRRRPQEGRGGRRNRSAERRRKIPNLWYVLRT</sequence>
<organism evidence="2 3">
    <name type="scientific">Dreissena polymorpha</name>
    <name type="common">Zebra mussel</name>
    <name type="synonym">Mytilus polymorpha</name>
    <dbReference type="NCBI Taxonomy" id="45954"/>
    <lineage>
        <taxon>Eukaryota</taxon>
        <taxon>Metazoa</taxon>
        <taxon>Spiralia</taxon>
        <taxon>Lophotrochozoa</taxon>
        <taxon>Mollusca</taxon>
        <taxon>Bivalvia</taxon>
        <taxon>Autobranchia</taxon>
        <taxon>Heteroconchia</taxon>
        <taxon>Euheterodonta</taxon>
        <taxon>Imparidentia</taxon>
        <taxon>Neoheterodontei</taxon>
        <taxon>Myida</taxon>
        <taxon>Dreissenoidea</taxon>
        <taxon>Dreissenidae</taxon>
        <taxon>Dreissena</taxon>
    </lineage>
</organism>
<reference evidence="2" key="2">
    <citation type="submission" date="2020-11" db="EMBL/GenBank/DDBJ databases">
        <authorList>
            <person name="McCartney M.A."/>
            <person name="Auch B."/>
            <person name="Kono T."/>
            <person name="Mallez S."/>
            <person name="Becker A."/>
            <person name="Gohl D.M."/>
            <person name="Silverstein K.A.T."/>
            <person name="Koren S."/>
            <person name="Bechman K.B."/>
            <person name="Herman A."/>
            <person name="Abrahante J.E."/>
            <person name="Garbe J."/>
        </authorList>
    </citation>
    <scope>NUCLEOTIDE SEQUENCE</scope>
    <source>
        <strain evidence="2">Duluth1</strain>
        <tissue evidence="2">Whole animal</tissue>
    </source>
</reference>
<comment type="caution">
    <text evidence="2">The sequence shown here is derived from an EMBL/GenBank/DDBJ whole genome shotgun (WGS) entry which is preliminary data.</text>
</comment>
<dbReference type="EMBL" id="JAIWYP010000001">
    <property type="protein sequence ID" value="KAH3891123.1"/>
    <property type="molecule type" value="Genomic_DNA"/>
</dbReference>
<dbReference type="Proteomes" id="UP000828390">
    <property type="component" value="Unassembled WGS sequence"/>
</dbReference>
<protein>
    <submittedName>
        <fullName evidence="2">Uncharacterized protein</fullName>
    </submittedName>
</protein>